<proteinExistence type="predicted"/>
<reference evidence="1" key="1">
    <citation type="submission" date="2021-03" db="EMBL/GenBank/DDBJ databases">
        <title>Draft genome sequence of rust myrtle Austropuccinia psidii MF-1, a brazilian biotype.</title>
        <authorList>
            <person name="Quecine M.C."/>
            <person name="Pachon D.M.R."/>
            <person name="Bonatelli M.L."/>
            <person name="Correr F.H."/>
            <person name="Franceschini L.M."/>
            <person name="Leite T.F."/>
            <person name="Margarido G.R.A."/>
            <person name="Almeida C.A."/>
            <person name="Ferrarezi J.A."/>
            <person name="Labate C.A."/>
        </authorList>
    </citation>
    <scope>NUCLEOTIDE SEQUENCE</scope>
    <source>
        <strain evidence="1">MF-1</strain>
    </source>
</reference>
<feature type="non-terminal residue" evidence="1">
    <location>
        <position position="74"/>
    </location>
</feature>
<name>A0A9Q3KRZ2_9BASI</name>
<comment type="caution">
    <text evidence="1">The sequence shown here is derived from an EMBL/GenBank/DDBJ whole genome shotgun (WGS) entry which is preliminary data.</text>
</comment>
<evidence type="ECO:0000313" key="2">
    <source>
        <dbReference type="Proteomes" id="UP000765509"/>
    </source>
</evidence>
<dbReference type="EMBL" id="AVOT02117031">
    <property type="protein sequence ID" value="MBW0584140.1"/>
    <property type="molecule type" value="Genomic_DNA"/>
</dbReference>
<protein>
    <submittedName>
        <fullName evidence="1">Uncharacterized protein</fullName>
    </submittedName>
</protein>
<dbReference type="AlphaFoldDB" id="A0A9Q3KRZ2"/>
<accession>A0A9Q3KRZ2</accession>
<keyword evidence="2" id="KW-1185">Reference proteome</keyword>
<gene>
    <name evidence="1" type="ORF">O181_123855</name>
</gene>
<sequence>MQTTNTDLAKNLVPTRTGMGLFDDIHSLSLSEGSTLEKEIQWLFAKPTEQKDTNIILFWNSRVTIFPTLAHMAQ</sequence>
<dbReference type="Proteomes" id="UP000765509">
    <property type="component" value="Unassembled WGS sequence"/>
</dbReference>
<evidence type="ECO:0000313" key="1">
    <source>
        <dbReference type="EMBL" id="MBW0584140.1"/>
    </source>
</evidence>
<organism evidence="1 2">
    <name type="scientific">Austropuccinia psidii MF-1</name>
    <dbReference type="NCBI Taxonomy" id="1389203"/>
    <lineage>
        <taxon>Eukaryota</taxon>
        <taxon>Fungi</taxon>
        <taxon>Dikarya</taxon>
        <taxon>Basidiomycota</taxon>
        <taxon>Pucciniomycotina</taxon>
        <taxon>Pucciniomycetes</taxon>
        <taxon>Pucciniales</taxon>
        <taxon>Sphaerophragmiaceae</taxon>
        <taxon>Austropuccinia</taxon>
    </lineage>
</organism>